<gene>
    <name evidence="2" type="ORF">SAMN05661093_03332</name>
</gene>
<dbReference type="EMBL" id="FWXV01000002">
    <property type="protein sequence ID" value="SMC96655.1"/>
    <property type="molecule type" value="Genomic_DNA"/>
</dbReference>
<keyword evidence="3" id="KW-1185">Reference proteome</keyword>
<sequence length="47" mass="5165">MERMLEVLAIVLGFVVLAVLAAVPLVLLLHATDHRQPVKDVTPHDHS</sequence>
<evidence type="ECO:0000313" key="3">
    <source>
        <dbReference type="Proteomes" id="UP000192674"/>
    </source>
</evidence>
<dbReference type="Proteomes" id="UP000192674">
    <property type="component" value="Unassembled WGS sequence"/>
</dbReference>
<dbReference type="AlphaFoldDB" id="A0A1W2DGT9"/>
<accession>A0A1W2DGT9</accession>
<keyword evidence="1" id="KW-0472">Membrane</keyword>
<organism evidence="2 3">
    <name type="scientific">Kibdelosporangium aridum</name>
    <dbReference type="NCBI Taxonomy" id="2030"/>
    <lineage>
        <taxon>Bacteria</taxon>
        <taxon>Bacillati</taxon>
        <taxon>Actinomycetota</taxon>
        <taxon>Actinomycetes</taxon>
        <taxon>Pseudonocardiales</taxon>
        <taxon>Pseudonocardiaceae</taxon>
        <taxon>Kibdelosporangium</taxon>
    </lineage>
</organism>
<evidence type="ECO:0000256" key="1">
    <source>
        <dbReference type="SAM" id="Phobius"/>
    </source>
</evidence>
<evidence type="ECO:0000313" key="2">
    <source>
        <dbReference type="EMBL" id="SMC96655.1"/>
    </source>
</evidence>
<protein>
    <submittedName>
        <fullName evidence="2">Uncharacterized protein</fullName>
    </submittedName>
</protein>
<proteinExistence type="predicted"/>
<reference evidence="2 3" key="1">
    <citation type="submission" date="2017-04" db="EMBL/GenBank/DDBJ databases">
        <authorList>
            <person name="Afonso C.L."/>
            <person name="Miller P.J."/>
            <person name="Scott M.A."/>
            <person name="Spackman E."/>
            <person name="Goraichik I."/>
            <person name="Dimitrov K.M."/>
            <person name="Suarez D.L."/>
            <person name="Swayne D.E."/>
        </authorList>
    </citation>
    <scope>NUCLEOTIDE SEQUENCE [LARGE SCALE GENOMIC DNA]</scope>
    <source>
        <strain evidence="2 3">DSM 43828</strain>
    </source>
</reference>
<keyword evidence="1" id="KW-1133">Transmembrane helix</keyword>
<keyword evidence="1" id="KW-0812">Transmembrane</keyword>
<name>A0A1W2DGT9_KIBAR</name>
<feature type="transmembrane region" description="Helical" evidence="1">
    <location>
        <begin position="7"/>
        <end position="29"/>
    </location>
</feature>